<dbReference type="Proteomes" id="UP000248627">
    <property type="component" value="Unassembled WGS sequence"/>
</dbReference>
<dbReference type="EMBL" id="POTX01000055">
    <property type="protein sequence ID" value="PZF97680.1"/>
    <property type="molecule type" value="Genomic_DNA"/>
</dbReference>
<keyword evidence="2" id="KW-1185">Reference proteome</keyword>
<evidence type="ECO:0000313" key="1">
    <source>
        <dbReference type="EMBL" id="PZF97680.1"/>
    </source>
</evidence>
<dbReference type="OrthoDB" id="4144896at2"/>
<name>A0A2W2CIF1_9ACTN</name>
<protein>
    <submittedName>
        <fullName evidence="1">Uncharacterized protein</fullName>
    </submittedName>
</protein>
<gene>
    <name evidence="1" type="ORF">C1I93_11065</name>
</gene>
<evidence type="ECO:0000313" key="2">
    <source>
        <dbReference type="Proteomes" id="UP000248627"/>
    </source>
</evidence>
<organism evidence="1 2">
    <name type="scientific">Micromonospora endophytica</name>
    <dbReference type="NCBI Taxonomy" id="515350"/>
    <lineage>
        <taxon>Bacteria</taxon>
        <taxon>Bacillati</taxon>
        <taxon>Actinomycetota</taxon>
        <taxon>Actinomycetes</taxon>
        <taxon>Micromonosporales</taxon>
        <taxon>Micromonosporaceae</taxon>
        <taxon>Micromonospora</taxon>
    </lineage>
</organism>
<reference evidence="1 2" key="1">
    <citation type="submission" date="2018-01" db="EMBL/GenBank/DDBJ databases">
        <title>Draft genome sequence of Jishengella endophytica.</title>
        <authorList>
            <person name="Sahin N."/>
            <person name="Ay H."/>
            <person name="Saygin H."/>
        </authorList>
    </citation>
    <scope>NUCLEOTIDE SEQUENCE [LARGE SCALE GENOMIC DNA]</scope>
    <source>
        <strain evidence="1 2">DSM 45430</strain>
    </source>
</reference>
<sequence>MHDRDLRRYCGEQVRRLEREVGIPDPFVLATLINRISQWRGRPIHLLPYDHVAGAMCGLWMALPDADVIGYARTTPLLQEHTVLHELGHMLCDHRGGGNGGNDLAALVAPDLDPALVSRFLARGAYSDRDEQEAELIATLIMRKVADKRPRPTAPADRKLGAELDRLLSTFEG</sequence>
<dbReference type="AlphaFoldDB" id="A0A2W2CIF1"/>
<comment type="caution">
    <text evidence="1">The sequence shown here is derived from an EMBL/GenBank/DDBJ whole genome shotgun (WGS) entry which is preliminary data.</text>
</comment>
<dbReference type="RefSeq" id="WP_111243167.1">
    <property type="nucleotide sequence ID" value="NZ_AP023358.1"/>
</dbReference>
<accession>A0A2W2CIF1</accession>
<proteinExistence type="predicted"/>